<comment type="caution">
    <text evidence="1">The sequence shown here is derived from an EMBL/GenBank/DDBJ whole genome shotgun (WGS) entry which is preliminary data.</text>
</comment>
<dbReference type="RefSeq" id="WP_136783728.1">
    <property type="nucleotide sequence ID" value="NZ_SWCO01000012.1"/>
</dbReference>
<dbReference type="EMBL" id="SWCO01000012">
    <property type="protein sequence ID" value="TKB00719.1"/>
    <property type="molecule type" value="Genomic_DNA"/>
</dbReference>
<dbReference type="Pfam" id="PF11112">
    <property type="entry name" value="PyocinActivator"/>
    <property type="match status" value="1"/>
</dbReference>
<dbReference type="InterPro" id="IPR020518">
    <property type="entry name" value="Tscrpt_reg_PrtN"/>
</dbReference>
<accession>A0A4U0Z505</accession>
<name>A0A4U0Z505_9ALTE</name>
<dbReference type="OrthoDB" id="982642at2"/>
<sequence>MNKNNYNTLTLHLLLGTYGGRVLIPLEEICYEIFGLSLNTAKRQAKKELLPVPCIKSGSSQKSPLMVSIYDLANYMDKSRAIAYNEWRKARTF</sequence>
<dbReference type="GO" id="GO:0006355">
    <property type="term" value="P:regulation of DNA-templated transcription"/>
    <property type="evidence" value="ECO:0007669"/>
    <property type="project" value="InterPro"/>
</dbReference>
<proteinExistence type="predicted"/>
<gene>
    <name evidence="1" type="ORF">E5672_18795</name>
</gene>
<dbReference type="AlphaFoldDB" id="A0A4U0Z505"/>
<evidence type="ECO:0000313" key="1">
    <source>
        <dbReference type="EMBL" id="TKB00719.1"/>
    </source>
</evidence>
<protein>
    <submittedName>
        <fullName evidence="1">Pyocin activator protein PrtN</fullName>
    </submittedName>
</protein>
<organism evidence="1 2">
    <name type="scientific">Alteromonas portus</name>
    <dbReference type="NCBI Taxonomy" id="2565549"/>
    <lineage>
        <taxon>Bacteria</taxon>
        <taxon>Pseudomonadati</taxon>
        <taxon>Pseudomonadota</taxon>
        <taxon>Gammaproteobacteria</taxon>
        <taxon>Alteromonadales</taxon>
        <taxon>Alteromonadaceae</taxon>
        <taxon>Alteromonas/Salinimonas group</taxon>
        <taxon>Alteromonas</taxon>
    </lineage>
</organism>
<dbReference type="Proteomes" id="UP000305471">
    <property type="component" value="Unassembled WGS sequence"/>
</dbReference>
<evidence type="ECO:0000313" key="2">
    <source>
        <dbReference type="Proteomes" id="UP000305471"/>
    </source>
</evidence>
<reference evidence="1 2" key="1">
    <citation type="submission" date="2019-04" db="EMBL/GenBank/DDBJ databases">
        <title>Alteromonas portus sp. nov., an alginate lyase-excreting marine bacterium.</title>
        <authorList>
            <person name="Huang H."/>
            <person name="Mo K."/>
            <person name="Bao S."/>
        </authorList>
    </citation>
    <scope>NUCLEOTIDE SEQUENCE [LARGE SCALE GENOMIC DNA]</scope>
    <source>
        <strain evidence="1 2">HB161718</strain>
    </source>
</reference>
<keyword evidence="2" id="KW-1185">Reference proteome</keyword>